<protein>
    <submittedName>
        <fullName evidence="1">Uncharacterized protein</fullName>
    </submittedName>
</protein>
<dbReference type="EMBL" id="UZAL01014411">
    <property type="protein sequence ID" value="VDP09339.1"/>
    <property type="molecule type" value="Genomic_DNA"/>
</dbReference>
<proteinExistence type="predicted"/>
<dbReference type="Proteomes" id="UP000269396">
    <property type="component" value="Unassembled WGS sequence"/>
</dbReference>
<dbReference type="AlphaFoldDB" id="A0A183NR97"/>
<reference evidence="1 2" key="1">
    <citation type="submission" date="2018-11" db="EMBL/GenBank/DDBJ databases">
        <authorList>
            <consortium name="Pathogen Informatics"/>
        </authorList>
    </citation>
    <scope>NUCLEOTIDE SEQUENCE [LARGE SCALE GENOMIC DNA]</scope>
    <source>
        <strain>Denwood</strain>
        <strain evidence="2">Zambia</strain>
    </source>
</reference>
<accession>A0A183NR97</accession>
<keyword evidence="2" id="KW-1185">Reference proteome</keyword>
<evidence type="ECO:0000313" key="1">
    <source>
        <dbReference type="EMBL" id="VDP09339.1"/>
    </source>
</evidence>
<gene>
    <name evidence="1" type="ORF">SMTD_LOCUS4633</name>
</gene>
<evidence type="ECO:0000313" key="2">
    <source>
        <dbReference type="Proteomes" id="UP000269396"/>
    </source>
</evidence>
<organism evidence="1 2">
    <name type="scientific">Schistosoma mattheei</name>
    <dbReference type="NCBI Taxonomy" id="31246"/>
    <lineage>
        <taxon>Eukaryota</taxon>
        <taxon>Metazoa</taxon>
        <taxon>Spiralia</taxon>
        <taxon>Lophotrochozoa</taxon>
        <taxon>Platyhelminthes</taxon>
        <taxon>Trematoda</taxon>
        <taxon>Digenea</taxon>
        <taxon>Strigeidida</taxon>
        <taxon>Schistosomatoidea</taxon>
        <taxon>Schistosomatidae</taxon>
        <taxon>Schistosoma</taxon>
    </lineage>
</organism>
<sequence length="69" mass="7433">MSESSGKPKKASPTNPLVINNNILTYDMLSVDDRDSMALAAASTTDPRQSDLVALASTFLLPGERRHLC</sequence>
<dbReference type="STRING" id="31246.A0A183NR97"/>
<name>A0A183NR97_9TREM</name>